<evidence type="ECO:0000313" key="2">
    <source>
        <dbReference type="EMBL" id="OWY95974.1"/>
    </source>
</evidence>
<feature type="region of interest" description="Disordered" evidence="1">
    <location>
        <begin position="137"/>
        <end position="174"/>
    </location>
</feature>
<feature type="compositionally biased region" description="Basic and acidic residues" evidence="1">
    <location>
        <begin position="140"/>
        <end position="149"/>
    </location>
</feature>
<gene>
    <name evidence="2" type="ORF">PHMEG_00033880</name>
</gene>
<feature type="compositionally biased region" description="Low complexity" evidence="1">
    <location>
        <begin position="156"/>
        <end position="174"/>
    </location>
</feature>
<dbReference type="Proteomes" id="UP000198211">
    <property type="component" value="Unassembled WGS sequence"/>
</dbReference>
<evidence type="ECO:0000313" key="3">
    <source>
        <dbReference type="Proteomes" id="UP000198211"/>
    </source>
</evidence>
<sequence length="203" mass="23514">MNWQENVVLQRSKGPEKSSGEPQGDSKILRYIKTLTNHQKKAKQQRMDQYMQQVKRPRPVERDIKSWKSSQDLSTTGRLHPHETQSKESSMQFVKNPPKRSYEEKQSYRQQKKPKRAPSKQQVDVVGSLDRFRLNGTWAQDKRQTRENECSGTLHSSTGSKTTQQLQTQTSTYQAQTRTVNPVLDKFTSGLNQRGIEKLPVEV</sequence>
<reference evidence="3" key="1">
    <citation type="submission" date="2017-03" db="EMBL/GenBank/DDBJ databases">
        <title>Phytopthora megakarya and P. palmivora, two closely related causual agents of cacao black pod achieved similar genome size and gene model numbers by different mechanisms.</title>
        <authorList>
            <person name="Ali S."/>
            <person name="Shao J."/>
            <person name="Larry D.J."/>
            <person name="Kronmiller B."/>
            <person name="Shen D."/>
            <person name="Strem M.D."/>
            <person name="Melnick R.L."/>
            <person name="Guiltinan M.J."/>
            <person name="Tyler B.M."/>
            <person name="Meinhardt L.W."/>
            <person name="Bailey B.A."/>
        </authorList>
    </citation>
    <scope>NUCLEOTIDE SEQUENCE [LARGE SCALE GENOMIC DNA]</scope>
    <source>
        <strain evidence="3">zdho120</strain>
    </source>
</reference>
<comment type="caution">
    <text evidence="2">The sequence shown here is derived from an EMBL/GenBank/DDBJ whole genome shotgun (WGS) entry which is preliminary data.</text>
</comment>
<keyword evidence="3" id="KW-1185">Reference proteome</keyword>
<name>A0A225USA5_9STRA</name>
<feature type="compositionally biased region" description="Polar residues" evidence="1">
    <location>
        <begin position="67"/>
        <end position="77"/>
    </location>
</feature>
<evidence type="ECO:0000256" key="1">
    <source>
        <dbReference type="SAM" id="MobiDB-lite"/>
    </source>
</evidence>
<dbReference type="AlphaFoldDB" id="A0A225USA5"/>
<feature type="region of interest" description="Disordered" evidence="1">
    <location>
        <begin position="1"/>
        <end position="123"/>
    </location>
</feature>
<dbReference type="EMBL" id="NBNE01012244">
    <property type="protein sequence ID" value="OWY95974.1"/>
    <property type="molecule type" value="Genomic_DNA"/>
</dbReference>
<dbReference type="OrthoDB" id="94414at2759"/>
<organism evidence="2 3">
    <name type="scientific">Phytophthora megakarya</name>
    <dbReference type="NCBI Taxonomy" id="4795"/>
    <lineage>
        <taxon>Eukaryota</taxon>
        <taxon>Sar</taxon>
        <taxon>Stramenopiles</taxon>
        <taxon>Oomycota</taxon>
        <taxon>Peronosporomycetes</taxon>
        <taxon>Peronosporales</taxon>
        <taxon>Peronosporaceae</taxon>
        <taxon>Phytophthora</taxon>
    </lineage>
</organism>
<proteinExistence type="predicted"/>
<accession>A0A225USA5</accession>
<protein>
    <submittedName>
        <fullName evidence="2">Uncharacterized protein</fullName>
    </submittedName>
</protein>